<accession>A0A7S3G5B5</accession>
<name>A0A7S3G5B5_9EUKA</name>
<gene>
    <name evidence="2" type="ORF">PBIL07802_LOCUS12160</name>
</gene>
<feature type="compositionally biased region" description="Gly residues" evidence="1">
    <location>
        <begin position="284"/>
        <end position="293"/>
    </location>
</feature>
<feature type="compositionally biased region" description="Polar residues" evidence="1">
    <location>
        <begin position="126"/>
        <end position="146"/>
    </location>
</feature>
<dbReference type="AlphaFoldDB" id="A0A7S3G5B5"/>
<protein>
    <submittedName>
        <fullName evidence="2">Uncharacterized protein</fullName>
    </submittedName>
</protein>
<feature type="compositionally biased region" description="Polar residues" evidence="1">
    <location>
        <begin position="267"/>
        <end position="278"/>
    </location>
</feature>
<feature type="compositionally biased region" description="Basic and acidic residues" evidence="1">
    <location>
        <begin position="256"/>
        <end position="265"/>
    </location>
</feature>
<feature type="region of interest" description="Disordered" evidence="1">
    <location>
        <begin position="1"/>
        <end position="351"/>
    </location>
</feature>
<proteinExistence type="predicted"/>
<feature type="compositionally biased region" description="Polar residues" evidence="1">
    <location>
        <begin position="81"/>
        <end position="91"/>
    </location>
</feature>
<dbReference type="EMBL" id="HBIB01018717">
    <property type="protein sequence ID" value="CAE0249960.1"/>
    <property type="molecule type" value="Transcribed_RNA"/>
</dbReference>
<sequence length="368" mass="37869">MGKHTHPTPPPPPTSTSAGVEVREGESKRERAKEVPPSVGEEGKRTEHAQQARAGGGAKASEEVDRPAVSMGVEKSKGRLSWSNASTIDGGSNSCNSNSNSSTGEVLQQNKKGGGEGSDGQQNGQPTPSSIPARLQSNASHTQTDSARMDATEYDDGHAKTRRTRKRPLPSTFLNEAPVGRVTPSLLLPDASGAFPSQPTSALSPAGAPAPSPLRDGGMGGGSARSMAMSGAAGRGVRGEASAKKGSGEGEGSIARAERESEKVVRTNHTQPASTFAMHTNGVGKMGGKGEGGLVASASMNGSGSASGVDRQGVGRRGPTTGVQRSMDIGESRSREGVRETDESLSSPPCPAFLQVLEGAEWRKRRKL</sequence>
<evidence type="ECO:0000256" key="1">
    <source>
        <dbReference type="SAM" id="MobiDB-lite"/>
    </source>
</evidence>
<feature type="compositionally biased region" description="Basic and acidic residues" evidence="1">
    <location>
        <begin position="147"/>
        <end position="159"/>
    </location>
</feature>
<feature type="compositionally biased region" description="Basic and acidic residues" evidence="1">
    <location>
        <begin position="21"/>
        <end position="34"/>
    </location>
</feature>
<feature type="compositionally biased region" description="Basic and acidic residues" evidence="1">
    <location>
        <begin position="41"/>
        <end position="50"/>
    </location>
</feature>
<feature type="compositionally biased region" description="Low complexity" evidence="1">
    <location>
        <begin position="296"/>
        <end position="308"/>
    </location>
</feature>
<reference evidence="2" key="1">
    <citation type="submission" date="2021-01" db="EMBL/GenBank/DDBJ databases">
        <authorList>
            <person name="Corre E."/>
            <person name="Pelletier E."/>
            <person name="Niang G."/>
            <person name="Scheremetjew M."/>
            <person name="Finn R."/>
            <person name="Kale V."/>
            <person name="Holt S."/>
            <person name="Cochrane G."/>
            <person name="Meng A."/>
            <person name="Brown T."/>
            <person name="Cohen L."/>
        </authorList>
    </citation>
    <scope>NUCLEOTIDE SEQUENCE</scope>
    <source>
        <strain evidence="2">NIES-2562</strain>
    </source>
</reference>
<feature type="compositionally biased region" description="Basic and acidic residues" evidence="1">
    <location>
        <begin position="237"/>
        <end position="248"/>
    </location>
</feature>
<organism evidence="2">
    <name type="scientific">Palpitomonas bilix</name>
    <dbReference type="NCBI Taxonomy" id="652834"/>
    <lineage>
        <taxon>Eukaryota</taxon>
        <taxon>Eukaryota incertae sedis</taxon>
    </lineage>
</organism>
<evidence type="ECO:0000313" key="2">
    <source>
        <dbReference type="EMBL" id="CAE0249960.1"/>
    </source>
</evidence>
<feature type="compositionally biased region" description="Basic and acidic residues" evidence="1">
    <location>
        <begin position="328"/>
        <end position="342"/>
    </location>
</feature>
<feature type="compositionally biased region" description="Low complexity" evidence="1">
    <location>
        <begin position="92"/>
        <end position="102"/>
    </location>
</feature>